<dbReference type="InterPro" id="IPR036517">
    <property type="entry name" value="FF_domain_sf"/>
</dbReference>
<dbReference type="GO" id="GO:0003723">
    <property type="term" value="F:RNA binding"/>
    <property type="evidence" value="ECO:0007669"/>
    <property type="project" value="TreeGrafter"/>
</dbReference>
<keyword evidence="3" id="KW-0677">Repeat</keyword>
<evidence type="ECO:0000256" key="1">
    <source>
        <dbReference type="ARBA" id="ARBA00004123"/>
    </source>
</evidence>
<dbReference type="InterPro" id="IPR036020">
    <property type="entry name" value="WW_dom_sf"/>
</dbReference>
<feature type="compositionally biased region" description="Basic and acidic residues" evidence="6">
    <location>
        <begin position="781"/>
        <end position="829"/>
    </location>
</feature>
<feature type="domain" description="WW" evidence="7">
    <location>
        <begin position="1"/>
        <end position="31"/>
    </location>
</feature>
<evidence type="ECO:0000256" key="2">
    <source>
        <dbReference type="ARBA" id="ARBA00022664"/>
    </source>
</evidence>
<organism evidence="9 10">
    <name type="scientific">Agrocybe chaxingu</name>
    <dbReference type="NCBI Taxonomy" id="84603"/>
    <lineage>
        <taxon>Eukaryota</taxon>
        <taxon>Fungi</taxon>
        <taxon>Dikarya</taxon>
        <taxon>Basidiomycota</taxon>
        <taxon>Agaricomycotina</taxon>
        <taxon>Agaricomycetes</taxon>
        <taxon>Agaricomycetidae</taxon>
        <taxon>Agaricales</taxon>
        <taxon>Agaricineae</taxon>
        <taxon>Strophariaceae</taxon>
        <taxon>Agrocybe</taxon>
    </lineage>
</organism>
<keyword evidence="10" id="KW-1185">Reference proteome</keyword>
<evidence type="ECO:0000256" key="4">
    <source>
        <dbReference type="ARBA" id="ARBA00023187"/>
    </source>
</evidence>
<keyword evidence="4" id="KW-0508">mRNA splicing</keyword>
<keyword evidence="5" id="KW-0539">Nucleus</keyword>
<dbReference type="PANTHER" id="PTHR11864">
    <property type="entry name" value="PRE-MRNA-PROCESSING PROTEIN PRP40"/>
    <property type="match status" value="1"/>
</dbReference>
<dbReference type="SUPFAM" id="SSF51045">
    <property type="entry name" value="WW domain"/>
    <property type="match status" value="2"/>
</dbReference>
<dbReference type="Pfam" id="PF00397">
    <property type="entry name" value="WW"/>
    <property type="match status" value="2"/>
</dbReference>
<feature type="domain" description="WW" evidence="7">
    <location>
        <begin position="45"/>
        <end position="71"/>
    </location>
</feature>
<dbReference type="GO" id="GO:0005685">
    <property type="term" value="C:U1 snRNP"/>
    <property type="evidence" value="ECO:0007669"/>
    <property type="project" value="TreeGrafter"/>
</dbReference>
<dbReference type="SUPFAM" id="SSF81698">
    <property type="entry name" value="FF domain"/>
    <property type="match status" value="5"/>
</dbReference>
<gene>
    <name evidence="9" type="ORF">NLJ89_g809</name>
</gene>
<evidence type="ECO:0000313" key="10">
    <source>
        <dbReference type="Proteomes" id="UP001148786"/>
    </source>
</evidence>
<name>A0A9W8N191_9AGAR</name>
<evidence type="ECO:0000256" key="5">
    <source>
        <dbReference type="ARBA" id="ARBA00023242"/>
    </source>
</evidence>
<dbReference type="PROSITE" id="PS51676">
    <property type="entry name" value="FF"/>
    <property type="match status" value="1"/>
</dbReference>
<evidence type="ECO:0000313" key="9">
    <source>
        <dbReference type="EMBL" id="KAJ3516939.1"/>
    </source>
</evidence>
<evidence type="ECO:0000256" key="6">
    <source>
        <dbReference type="SAM" id="MobiDB-lite"/>
    </source>
</evidence>
<sequence length="835" mass="97325">MNIWTEHRNPEGRTYWFNTGTKQSVWEKPDDLKTPFERALNQTKWKEYFSGGRKYYYNTETKESKWDMPDELLLVLEKVEKEAQAPANAAPRAVTAPGFTPVAGAIQGGNVPMGGADTSSSTSASQPSQNGTNLAVGAHTGALPLAANTVLPTRPNLPEDPVIPHNGFLTLEEGEKAFTHLLRKAGVDATWTWDQTMRAIITDPLYKALNTLAEKKACWEKVGLHVAAILRRRANGIIQYTTGLKQKEQEEREARLSKLRPAIRNMLKGNPNVFHYSTFPTADKLFSQHPIWQQARIEAERRLIFEEYVTELKEREVNETRAARARSVAKVVALFKELQVDVTTRWRSAHQLLTESDEWISDPELRKLPTLDILLAFEDYSRVREREYEEQMRRAQVEKTRRERKAREAFKALLHELIQEGKVKARTKWKTVYPLFRNDDRYLDMLGNPGSNPLELFWDAVDTLDQQFDGKIAIVEDAIRKHNAKLEGAEKSEDGMNVEGLFVVTPETTWEQFFAVVNPQKEPALKALSEDDLRLVSKSLIDAATKKQVDERRRAERKQRHLQDDLRYAMKKLSEPIDINMKYEDAIPLIENLPEYKALEDEDGRRAAFAKYVKRQKERMREAGSEDGGSATSRKRKEPSHRDDDRDKERDRDKDRDRERGEKDKRDKDSHRDRERDRDKDRERDRDRGKDYERGSRSSRHHHRYDNYDSERRGSRDYGREREDRDKDRDGYRPSKYHRDDEKRKDRDGRDGRRERDASRGKDWDETRGELSKESVSNPIFKEEGREKREHDDGSQGDRAEKRARYDREDQVSDQMEVDKRQDSARAETPEEGEI</sequence>
<dbReference type="InterPro" id="IPR039726">
    <property type="entry name" value="Prp40-like"/>
</dbReference>
<dbReference type="OrthoDB" id="187617at2759"/>
<feature type="compositionally biased region" description="Basic and acidic residues" evidence="6">
    <location>
        <begin position="640"/>
        <end position="696"/>
    </location>
</feature>
<evidence type="ECO:0008006" key="11">
    <source>
        <dbReference type="Google" id="ProtNLM"/>
    </source>
</evidence>
<dbReference type="SMART" id="SM00441">
    <property type="entry name" value="FF"/>
    <property type="match status" value="4"/>
</dbReference>
<dbReference type="InterPro" id="IPR001202">
    <property type="entry name" value="WW_dom"/>
</dbReference>
<dbReference type="InterPro" id="IPR002713">
    <property type="entry name" value="FF_domain"/>
</dbReference>
<accession>A0A9W8N191</accession>
<dbReference type="PROSITE" id="PS50020">
    <property type="entry name" value="WW_DOMAIN_2"/>
    <property type="match status" value="2"/>
</dbReference>
<protein>
    <recommendedName>
        <fullName evidence="11">Pre-mRNA-processing protein prp40</fullName>
    </recommendedName>
</protein>
<reference evidence="9" key="1">
    <citation type="submission" date="2022-07" db="EMBL/GenBank/DDBJ databases">
        <title>Genome Sequence of Agrocybe chaxingu.</title>
        <authorList>
            <person name="Buettner E."/>
        </authorList>
    </citation>
    <scope>NUCLEOTIDE SEQUENCE</scope>
    <source>
        <strain evidence="9">MP-N11</strain>
    </source>
</reference>
<dbReference type="SMART" id="SM00456">
    <property type="entry name" value="WW"/>
    <property type="match status" value="2"/>
</dbReference>
<dbReference type="GO" id="GO:0045292">
    <property type="term" value="P:mRNA cis splicing, via spliceosome"/>
    <property type="evidence" value="ECO:0007669"/>
    <property type="project" value="InterPro"/>
</dbReference>
<dbReference type="Proteomes" id="UP001148786">
    <property type="component" value="Unassembled WGS sequence"/>
</dbReference>
<feature type="compositionally biased region" description="Basic and acidic residues" evidence="6">
    <location>
        <begin position="705"/>
        <end position="773"/>
    </location>
</feature>
<dbReference type="PANTHER" id="PTHR11864:SF0">
    <property type="entry name" value="PRP40 PRE-MRNA PROCESSING FACTOR 40 HOMOLOG A (YEAST)"/>
    <property type="match status" value="1"/>
</dbReference>
<evidence type="ECO:0000256" key="3">
    <source>
        <dbReference type="ARBA" id="ARBA00022737"/>
    </source>
</evidence>
<comment type="caution">
    <text evidence="9">The sequence shown here is derived from an EMBL/GenBank/DDBJ whole genome shotgun (WGS) entry which is preliminary data.</text>
</comment>
<dbReference type="Gene3D" id="1.10.10.440">
    <property type="entry name" value="FF domain"/>
    <property type="match status" value="4"/>
</dbReference>
<feature type="compositionally biased region" description="Low complexity" evidence="6">
    <location>
        <begin position="118"/>
        <end position="129"/>
    </location>
</feature>
<dbReference type="Pfam" id="PF01846">
    <property type="entry name" value="FF"/>
    <property type="match status" value="3"/>
</dbReference>
<dbReference type="GO" id="GO:0071004">
    <property type="term" value="C:U2-type prespliceosome"/>
    <property type="evidence" value="ECO:0007669"/>
    <property type="project" value="TreeGrafter"/>
</dbReference>
<dbReference type="AlphaFoldDB" id="A0A9W8N191"/>
<evidence type="ECO:0000259" key="7">
    <source>
        <dbReference type="PROSITE" id="PS50020"/>
    </source>
</evidence>
<feature type="region of interest" description="Disordered" evidence="6">
    <location>
        <begin position="105"/>
        <end position="136"/>
    </location>
</feature>
<proteinExistence type="predicted"/>
<dbReference type="CDD" id="cd00201">
    <property type="entry name" value="WW"/>
    <property type="match status" value="2"/>
</dbReference>
<feature type="region of interest" description="Disordered" evidence="6">
    <location>
        <begin position="616"/>
        <end position="835"/>
    </location>
</feature>
<dbReference type="EMBL" id="JANKHO010000036">
    <property type="protein sequence ID" value="KAJ3516939.1"/>
    <property type="molecule type" value="Genomic_DNA"/>
</dbReference>
<comment type="subcellular location">
    <subcellularLocation>
        <location evidence="1">Nucleus</location>
    </subcellularLocation>
</comment>
<feature type="domain" description="FF" evidence="8">
    <location>
        <begin position="402"/>
        <end position="463"/>
    </location>
</feature>
<dbReference type="Gene3D" id="2.20.70.10">
    <property type="match status" value="2"/>
</dbReference>
<evidence type="ECO:0000259" key="8">
    <source>
        <dbReference type="PROSITE" id="PS51676"/>
    </source>
</evidence>
<keyword evidence="2" id="KW-0507">mRNA processing</keyword>
<dbReference type="FunFam" id="1.10.10.440:FF:000013">
    <property type="entry name" value="pre-mRNA-processing protein 40A isoform X1"/>
    <property type="match status" value="1"/>
</dbReference>